<dbReference type="Proteomes" id="UP001153555">
    <property type="component" value="Unassembled WGS sequence"/>
</dbReference>
<proteinExistence type="predicted"/>
<feature type="non-terminal residue" evidence="3">
    <location>
        <position position="234"/>
    </location>
</feature>
<evidence type="ECO:0000256" key="2">
    <source>
        <dbReference type="SAM" id="Phobius"/>
    </source>
</evidence>
<feature type="region of interest" description="Disordered" evidence="1">
    <location>
        <begin position="160"/>
        <end position="234"/>
    </location>
</feature>
<feature type="transmembrane region" description="Helical" evidence="2">
    <location>
        <begin position="104"/>
        <end position="122"/>
    </location>
</feature>
<evidence type="ECO:0000313" key="4">
    <source>
        <dbReference type="Proteomes" id="UP001153555"/>
    </source>
</evidence>
<evidence type="ECO:0000313" key="3">
    <source>
        <dbReference type="EMBL" id="CAA0806607.1"/>
    </source>
</evidence>
<protein>
    <submittedName>
        <fullName evidence="3">Uncharacterized protein</fullName>
    </submittedName>
</protein>
<reference evidence="3" key="1">
    <citation type="submission" date="2019-12" db="EMBL/GenBank/DDBJ databases">
        <authorList>
            <person name="Scholes J."/>
        </authorList>
    </citation>
    <scope>NUCLEOTIDE SEQUENCE</scope>
</reference>
<keyword evidence="2" id="KW-0812">Transmembrane</keyword>
<feature type="non-terminal residue" evidence="3">
    <location>
        <position position="1"/>
    </location>
</feature>
<name>A0A9N7MHH1_STRHE</name>
<comment type="caution">
    <text evidence="3">The sequence shown here is derived from an EMBL/GenBank/DDBJ whole genome shotgun (WGS) entry which is preliminary data.</text>
</comment>
<dbReference type="EMBL" id="CACSLK010000984">
    <property type="protein sequence ID" value="CAA0806607.1"/>
    <property type="molecule type" value="Genomic_DNA"/>
</dbReference>
<organism evidence="3 4">
    <name type="scientific">Striga hermonthica</name>
    <name type="common">Purple witchweed</name>
    <name type="synonym">Buchnera hermonthica</name>
    <dbReference type="NCBI Taxonomy" id="68872"/>
    <lineage>
        <taxon>Eukaryota</taxon>
        <taxon>Viridiplantae</taxon>
        <taxon>Streptophyta</taxon>
        <taxon>Embryophyta</taxon>
        <taxon>Tracheophyta</taxon>
        <taxon>Spermatophyta</taxon>
        <taxon>Magnoliopsida</taxon>
        <taxon>eudicotyledons</taxon>
        <taxon>Gunneridae</taxon>
        <taxon>Pentapetalae</taxon>
        <taxon>asterids</taxon>
        <taxon>lamiids</taxon>
        <taxon>Lamiales</taxon>
        <taxon>Orobanchaceae</taxon>
        <taxon>Buchnereae</taxon>
        <taxon>Striga</taxon>
    </lineage>
</organism>
<gene>
    <name evidence="3" type="ORF">SHERM_09495</name>
</gene>
<keyword evidence="2" id="KW-0472">Membrane</keyword>
<sequence length="234" mass="27124">AAWTNEGPVWSPTTAALPPHPIHLYPRTPEPISRLLSSLPRKPRQISAATLETRCRSTSSHPRRRARQIVYKRKIRKVRNKIRQFKFIHQQLMTFSHIFRRGAGLFRGALLLLLFMSIVVVSRPPNRLGFLLSTILIPDFRKNMLMCYQNRIFQKQKRYSKTFKPDKKRWTPASGGRPSMIVLSHSPPPSHPQFCQPYQPPSRRRKRRGRGRANRPTGGPDRGSSRFHSDPHAD</sequence>
<keyword evidence="2" id="KW-1133">Transmembrane helix</keyword>
<accession>A0A9N7MHH1</accession>
<dbReference type="AlphaFoldDB" id="A0A9N7MHH1"/>
<keyword evidence="4" id="KW-1185">Reference proteome</keyword>
<feature type="compositionally biased region" description="Basic and acidic residues" evidence="1">
    <location>
        <begin position="223"/>
        <end position="234"/>
    </location>
</feature>
<evidence type="ECO:0000256" key="1">
    <source>
        <dbReference type="SAM" id="MobiDB-lite"/>
    </source>
</evidence>
<feature type="compositionally biased region" description="Basic residues" evidence="1">
    <location>
        <begin position="202"/>
        <end position="213"/>
    </location>
</feature>